<dbReference type="AlphaFoldDB" id="A0A4R1AMI9"/>
<keyword evidence="3" id="KW-1185">Reference proteome</keyword>
<proteinExistence type="predicted"/>
<organism evidence="2 3">
    <name type="scientific">Cytobacillus praedii</name>
    <dbReference type="NCBI Taxonomy" id="1742358"/>
    <lineage>
        <taxon>Bacteria</taxon>
        <taxon>Bacillati</taxon>
        <taxon>Bacillota</taxon>
        <taxon>Bacilli</taxon>
        <taxon>Bacillales</taxon>
        <taxon>Bacillaceae</taxon>
        <taxon>Cytobacillus</taxon>
    </lineage>
</organism>
<keyword evidence="1" id="KW-1133">Transmembrane helix</keyword>
<sequence length="67" mass="7591">MIVLKWIGMFFVFWFAGSIIAMFIDLILLFLGGGLGKYGSGLVILIVIVYGLFKYGKKQKKRMLNGR</sequence>
<evidence type="ECO:0000313" key="3">
    <source>
        <dbReference type="Proteomes" id="UP000293846"/>
    </source>
</evidence>
<evidence type="ECO:0000256" key="1">
    <source>
        <dbReference type="SAM" id="Phobius"/>
    </source>
</evidence>
<dbReference type="Proteomes" id="UP000293846">
    <property type="component" value="Unassembled WGS sequence"/>
</dbReference>
<dbReference type="EMBL" id="SJTH01000098">
    <property type="protein sequence ID" value="TCJ00956.1"/>
    <property type="molecule type" value="Genomic_DNA"/>
</dbReference>
<comment type="caution">
    <text evidence="2">The sequence shown here is derived from an EMBL/GenBank/DDBJ whole genome shotgun (WGS) entry which is preliminary data.</text>
</comment>
<dbReference type="RefSeq" id="WP_131239492.1">
    <property type="nucleotide sequence ID" value="NZ_SJTH01000098.1"/>
</dbReference>
<reference evidence="2 3" key="1">
    <citation type="submission" date="2019-03" db="EMBL/GenBank/DDBJ databases">
        <authorList>
            <person name="Jensen L."/>
            <person name="Storgaard J."/>
            <person name="Sulaj E."/>
            <person name="Schramm A."/>
            <person name="Marshall I.P.G."/>
        </authorList>
    </citation>
    <scope>NUCLEOTIDE SEQUENCE [LARGE SCALE GENOMIC DNA]</scope>
    <source>
        <strain evidence="2 3">2017H2G3</strain>
    </source>
</reference>
<name>A0A4R1AMI9_9BACI</name>
<feature type="transmembrane region" description="Helical" evidence="1">
    <location>
        <begin position="7"/>
        <end position="29"/>
    </location>
</feature>
<accession>A0A4R1AMI9</accession>
<feature type="transmembrane region" description="Helical" evidence="1">
    <location>
        <begin position="35"/>
        <end position="53"/>
    </location>
</feature>
<gene>
    <name evidence="2" type="ORF">E0Y62_26360</name>
</gene>
<keyword evidence="1" id="KW-0472">Membrane</keyword>
<evidence type="ECO:0000313" key="2">
    <source>
        <dbReference type="EMBL" id="TCJ00956.1"/>
    </source>
</evidence>
<keyword evidence="1" id="KW-0812">Transmembrane</keyword>
<protein>
    <submittedName>
        <fullName evidence="2">Uncharacterized protein</fullName>
    </submittedName>
</protein>